<gene>
    <name evidence="3" type="ORF">HF324_27540</name>
    <name evidence="2" type="ORF">HF329_27680</name>
</gene>
<reference evidence="2" key="2">
    <citation type="submission" date="2020-09" db="EMBL/GenBank/DDBJ databases">
        <authorList>
            <person name="Kittiwongwattana C."/>
        </authorList>
    </citation>
    <scope>NUCLEOTIDE SEQUENCE</scope>
    <source>
        <strain evidence="2">1310</strain>
    </source>
</reference>
<protein>
    <submittedName>
        <fullName evidence="2">Abortive infection family protein</fullName>
    </submittedName>
</protein>
<evidence type="ECO:0000313" key="3">
    <source>
        <dbReference type="EMBL" id="QJB42766.1"/>
    </source>
</evidence>
<dbReference type="Proteomes" id="UP000503144">
    <property type="component" value="Chromosome"/>
</dbReference>
<organism evidence="2 4">
    <name type="scientific">Chitinophaga oryzae</name>
    <dbReference type="NCBI Taxonomy" id="2725414"/>
    <lineage>
        <taxon>Bacteria</taxon>
        <taxon>Pseudomonadati</taxon>
        <taxon>Bacteroidota</taxon>
        <taxon>Chitinophagia</taxon>
        <taxon>Chitinophagales</taxon>
        <taxon>Chitinophagaceae</taxon>
        <taxon>Chitinophaga</taxon>
    </lineage>
</organism>
<accession>A0AAE7DBK2</accession>
<evidence type="ECO:0000313" key="4">
    <source>
        <dbReference type="Proteomes" id="UP000502421"/>
    </source>
</evidence>
<dbReference type="KEGG" id="coy:HF329_27680"/>
<dbReference type="InterPro" id="IPR026001">
    <property type="entry name" value="Abi-like_C"/>
</dbReference>
<evidence type="ECO:0000313" key="5">
    <source>
        <dbReference type="Proteomes" id="UP000503144"/>
    </source>
</evidence>
<reference evidence="4" key="1">
    <citation type="submission" date="2020-04" db="EMBL/GenBank/DDBJ databases">
        <authorList>
            <person name="Kittiwongwattana C."/>
        </authorList>
    </citation>
    <scope>NUCLEOTIDE SEQUENCE [LARGE SCALE GENOMIC DNA]</scope>
    <source>
        <strain evidence="3">1303</strain>
        <strain evidence="4">1310</strain>
    </source>
</reference>
<dbReference type="EMBL" id="CP051204">
    <property type="protein sequence ID" value="QJB42766.1"/>
    <property type="molecule type" value="Genomic_DNA"/>
</dbReference>
<dbReference type="Proteomes" id="UP000502421">
    <property type="component" value="Chromosome"/>
</dbReference>
<keyword evidence="5" id="KW-1185">Reference proteome</keyword>
<dbReference type="Pfam" id="PF14355">
    <property type="entry name" value="Abi_C"/>
    <property type="match status" value="1"/>
</dbReference>
<evidence type="ECO:0000259" key="1">
    <source>
        <dbReference type="Pfam" id="PF14355"/>
    </source>
</evidence>
<proteinExistence type="predicted"/>
<sequence>MGIATNGQSNGEEYIAARSSLLRKSSIKGDLPDFVKENRTLNDFWQYIKHKFPSYQERRNFINEGFKPVLGKLEERTPIVETTIRIDDLYIRDIWQKALVRMNEDPEAAITSARTLLETVCKHIVDKMNVEYDDTIDLPKLYKLTATNLNLSPDQHTEKIFKQILNGCQSIIEGLGSMRNKLSDAHGKSQKRAKPSPRHAALAVNLAGSMCQFLLQTYDTKMATVG</sequence>
<evidence type="ECO:0000313" key="2">
    <source>
        <dbReference type="EMBL" id="QJB36273.1"/>
    </source>
</evidence>
<feature type="domain" description="Abortive infection protein-like C-terminal" evidence="1">
    <location>
        <begin position="139"/>
        <end position="215"/>
    </location>
</feature>
<name>A0AAE7DBK2_9BACT</name>
<dbReference type="AlphaFoldDB" id="A0AAE7DBK2"/>
<dbReference type="EMBL" id="CP051205">
    <property type="protein sequence ID" value="QJB36273.1"/>
    <property type="molecule type" value="Genomic_DNA"/>
</dbReference>